<evidence type="ECO:0000256" key="5">
    <source>
        <dbReference type="ARBA" id="ARBA00022617"/>
    </source>
</evidence>
<dbReference type="AlphaFoldDB" id="A0A8K1D9S8"/>
<feature type="region of interest" description="Disordered" evidence="13">
    <location>
        <begin position="1"/>
        <end position="21"/>
    </location>
</feature>
<comment type="subunit">
    <text evidence="3">Component of complex II composed of four subunits: the flavoprotein (FP) SDHA, iron-sulfur protein (IP) SDHB, and a cytochrome b560 composed of SDHC and SDHD.</text>
</comment>
<dbReference type="PROSITE" id="PS01000">
    <property type="entry name" value="SDH_CYT_1"/>
    <property type="match status" value="1"/>
</dbReference>
<dbReference type="GO" id="GO:0006099">
    <property type="term" value="P:tricarboxylic acid cycle"/>
    <property type="evidence" value="ECO:0007669"/>
    <property type="project" value="InterPro"/>
</dbReference>
<keyword evidence="6 14" id="KW-0812">Transmembrane</keyword>
<evidence type="ECO:0000256" key="8">
    <source>
        <dbReference type="ARBA" id="ARBA00022989"/>
    </source>
</evidence>
<accession>A0A8K1D9S8</accession>
<keyword evidence="5" id="KW-0349">Heme</keyword>
<dbReference type="Gene3D" id="1.20.1300.10">
    <property type="entry name" value="Fumarate reductase/succinate dehydrogenase, transmembrane subunit"/>
    <property type="match status" value="2"/>
</dbReference>
<dbReference type="CDD" id="cd03499">
    <property type="entry name" value="SQR_TypeC_SdhC"/>
    <property type="match status" value="1"/>
</dbReference>
<evidence type="ECO:0000256" key="10">
    <source>
        <dbReference type="ARBA" id="ARBA00023136"/>
    </source>
</evidence>
<evidence type="ECO:0000256" key="9">
    <source>
        <dbReference type="ARBA" id="ARBA00023004"/>
    </source>
</evidence>
<feature type="transmembrane region" description="Helical" evidence="14">
    <location>
        <begin position="88"/>
        <end position="108"/>
    </location>
</feature>
<keyword evidence="16" id="KW-1185">Reference proteome</keyword>
<dbReference type="GO" id="GO:0009055">
    <property type="term" value="F:electron transfer activity"/>
    <property type="evidence" value="ECO:0007669"/>
    <property type="project" value="InterPro"/>
</dbReference>
<keyword evidence="7" id="KW-0479">Metal-binding</keyword>
<evidence type="ECO:0000256" key="11">
    <source>
        <dbReference type="ARBA" id="ARBA00045023"/>
    </source>
</evidence>
<comment type="function">
    <text evidence="12">Membrane-anchoring subunit of succinate dehydrogenase (SDH) that is involved in complex II of the mitochondrial electron transport chain and is responsible for transferring electrons from succinate to ubiquinone (coenzyme Q). SDH also oxidizes malate to the non-canonical enol form of oxaloacetate, enol-oxaloacetate. Enol-oxaloacetate, which is a potent inhibitor of the succinate dehydrogenase activity, is further isomerized into keto-oxaloacetate.</text>
</comment>
<evidence type="ECO:0000256" key="6">
    <source>
        <dbReference type="ARBA" id="ARBA00022692"/>
    </source>
</evidence>
<evidence type="ECO:0000256" key="12">
    <source>
        <dbReference type="ARBA" id="ARBA00045847"/>
    </source>
</evidence>
<evidence type="ECO:0000256" key="13">
    <source>
        <dbReference type="SAM" id="MobiDB-lite"/>
    </source>
</evidence>
<evidence type="ECO:0000256" key="3">
    <source>
        <dbReference type="ARBA" id="ARBA00011758"/>
    </source>
</evidence>
<protein>
    <recommendedName>
        <fullName evidence="4">Succinate dehydrogenase cytochrome b560 subunit, mitochondrial</fullName>
    </recommendedName>
    <alternativeName>
        <fullName evidence="11">Malate dehydrogenase [quinone] cytochrome b560 subunit</fullName>
    </alternativeName>
</protein>
<proteinExistence type="predicted"/>
<evidence type="ECO:0000256" key="2">
    <source>
        <dbReference type="ARBA" id="ARBA00005163"/>
    </source>
</evidence>
<dbReference type="GO" id="GO:0005739">
    <property type="term" value="C:mitochondrion"/>
    <property type="evidence" value="ECO:0007669"/>
    <property type="project" value="GOC"/>
</dbReference>
<dbReference type="OrthoDB" id="588261at2759"/>
<dbReference type="PANTHER" id="PTHR10978:SF5">
    <property type="entry name" value="SUCCINATE DEHYDROGENASE CYTOCHROME B560 SUBUNIT, MITOCHONDRIAL"/>
    <property type="match status" value="1"/>
</dbReference>
<dbReference type="InterPro" id="IPR018495">
    <property type="entry name" value="Succ_DH_cyt_bsu_CS"/>
</dbReference>
<feature type="transmembrane region" description="Helical" evidence="14">
    <location>
        <begin position="46"/>
        <end position="68"/>
    </location>
</feature>
<comment type="caution">
    <text evidence="15">The sequence shown here is derived from an EMBL/GenBank/DDBJ whole genome shotgun (WGS) entry which is preliminary data.</text>
</comment>
<dbReference type="GO" id="GO:0006121">
    <property type="term" value="P:mitochondrial electron transport, succinate to ubiquinone"/>
    <property type="evidence" value="ECO:0007669"/>
    <property type="project" value="TreeGrafter"/>
</dbReference>
<evidence type="ECO:0000256" key="7">
    <source>
        <dbReference type="ARBA" id="ARBA00022723"/>
    </source>
</evidence>
<dbReference type="GO" id="GO:0016020">
    <property type="term" value="C:membrane"/>
    <property type="evidence" value="ECO:0007669"/>
    <property type="project" value="UniProtKB-SubCell"/>
</dbReference>
<reference evidence="15" key="1">
    <citation type="submission" date="2019-04" db="EMBL/GenBank/DDBJ databases">
        <title>Genome assembly of Zosterops borbonicus 15179.</title>
        <authorList>
            <person name="Leroy T."/>
            <person name="Anselmetti Y."/>
            <person name="Tilak M.-K."/>
            <person name="Nabholz B."/>
        </authorList>
    </citation>
    <scope>NUCLEOTIDE SEQUENCE</scope>
    <source>
        <strain evidence="15">HGM_15179</strain>
        <tissue evidence="15">Muscle</tissue>
    </source>
</reference>
<dbReference type="Pfam" id="PF01127">
    <property type="entry name" value="Sdh_cyt"/>
    <property type="match status" value="1"/>
</dbReference>
<comment type="subcellular location">
    <subcellularLocation>
        <location evidence="1">Membrane</location>
        <topology evidence="1">Multi-pass membrane protein</topology>
    </subcellularLocation>
</comment>
<feature type="compositionally biased region" description="Basic and acidic residues" evidence="13">
    <location>
        <begin position="7"/>
        <end position="20"/>
    </location>
</feature>
<dbReference type="Proteomes" id="UP000796761">
    <property type="component" value="Unassembled WGS sequence"/>
</dbReference>
<dbReference type="PIRSF" id="PIRSF000178">
    <property type="entry name" value="SDH_cyt_b560"/>
    <property type="match status" value="1"/>
</dbReference>
<gene>
    <name evidence="15" type="ORF">HGM15179_018853</name>
</gene>
<comment type="pathway">
    <text evidence="2">Carbohydrate metabolism; tricarboxylic acid cycle.</text>
</comment>
<dbReference type="InterPro" id="IPR034804">
    <property type="entry name" value="SQR/QFR_C/D"/>
</dbReference>
<dbReference type="SUPFAM" id="SSF81343">
    <property type="entry name" value="Fumarate reductase respiratory complex transmembrane subunits"/>
    <property type="match status" value="1"/>
</dbReference>
<keyword evidence="9" id="KW-0408">Iron</keyword>
<evidence type="ECO:0000256" key="1">
    <source>
        <dbReference type="ARBA" id="ARBA00004141"/>
    </source>
</evidence>
<keyword evidence="10 14" id="KW-0472">Membrane</keyword>
<dbReference type="EMBL" id="SWJQ01001417">
    <property type="protein sequence ID" value="TRZ08253.1"/>
    <property type="molecule type" value="Genomic_DNA"/>
</dbReference>
<dbReference type="GO" id="GO:0046872">
    <property type="term" value="F:metal ion binding"/>
    <property type="evidence" value="ECO:0007669"/>
    <property type="project" value="UniProtKB-KW"/>
</dbReference>
<organism evidence="15 16">
    <name type="scientific">Zosterops borbonicus</name>
    <dbReference type="NCBI Taxonomy" id="364589"/>
    <lineage>
        <taxon>Eukaryota</taxon>
        <taxon>Metazoa</taxon>
        <taxon>Chordata</taxon>
        <taxon>Craniata</taxon>
        <taxon>Vertebrata</taxon>
        <taxon>Euteleostomi</taxon>
        <taxon>Archelosauria</taxon>
        <taxon>Archosauria</taxon>
        <taxon>Dinosauria</taxon>
        <taxon>Saurischia</taxon>
        <taxon>Theropoda</taxon>
        <taxon>Coelurosauria</taxon>
        <taxon>Aves</taxon>
        <taxon>Neognathae</taxon>
        <taxon>Neoaves</taxon>
        <taxon>Telluraves</taxon>
        <taxon>Australaves</taxon>
        <taxon>Passeriformes</taxon>
        <taxon>Sylvioidea</taxon>
        <taxon>Zosteropidae</taxon>
        <taxon>Zosterops</taxon>
    </lineage>
</organism>
<evidence type="ECO:0000313" key="16">
    <source>
        <dbReference type="Proteomes" id="UP000796761"/>
    </source>
</evidence>
<dbReference type="InterPro" id="IPR000701">
    <property type="entry name" value="SuccDH_FuR_B_TM-su"/>
</dbReference>
<name>A0A8K1D9S8_9PASS</name>
<sequence length="109" mass="11766">MGSTAQEEMRQFWDRNERSGRPLSPHVTIYRWSLPMAMSITHRATGVALSLGIWVLSQVSLLLSPVPSGISVLSQAWDLGKGLKLPQVTQSGVLVLALTLLSSAALALL</sequence>
<evidence type="ECO:0000313" key="15">
    <source>
        <dbReference type="EMBL" id="TRZ08253.1"/>
    </source>
</evidence>
<keyword evidence="8 14" id="KW-1133">Transmembrane helix</keyword>
<evidence type="ECO:0000256" key="4">
    <source>
        <dbReference type="ARBA" id="ARBA00014631"/>
    </source>
</evidence>
<dbReference type="PANTHER" id="PTHR10978">
    <property type="entry name" value="SUCCINATE DEHYDROGENASE CYTOCHROME B560 SUBUNIT"/>
    <property type="match status" value="1"/>
</dbReference>
<dbReference type="InterPro" id="IPR014314">
    <property type="entry name" value="Succ_DH_cytb556"/>
</dbReference>
<dbReference type="Gene3D" id="1.20.5.540">
    <property type="entry name" value="Single helix bin"/>
    <property type="match status" value="1"/>
</dbReference>
<evidence type="ECO:0000256" key="14">
    <source>
        <dbReference type="SAM" id="Phobius"/>
    </source>
</evidence>